<name>A0ACB9R301_9MYRT</name>
<accession>A0ACB9R301</accession>
<reference evidence="2" key="1">
    <citation type="journal article" date="2023" name="Front. Plant Sci.">
        <title>Chromosomal-level genome assembly of Melastoma candidum provides insights into trichome evolution.</title>
        <authorList>
            <person name="Zhong Y."/>
            <person name="Wu W."/>
            <person name="Sun C."/>
            <person name="Zou P."/>
            <person name="Liu Y."/>
            <person name="Dai S."/>
            <person name="Zhou R."/>
        </authorList>
    </citation>
    <scope>NUCLEOTIDE SEQUENCE [LARGE SCALE GENOMIC DNA]</scope>
</reference>
<dbReference type="Proteomes" id="UP001057402">
    <property type="component" value="Chromosome 4"/>
</dbReference>
<sequence length="473" mass="52918">MREDSSDAADDFGAILAAALESDSEEDIAVLDSKRVRMCKEEENAKTDESQSSASLGFSESNSDISKDKACSHHGEFMKGLCVVCGEMHPMPSSGVAFRYIHPDLMLANSEIDQRRARDTEKLLSQKKLYLILDLDHTLLNSTPLSLMTHEEYLKAREDSLQDVSKGSLFVLPHMHIATKLRPFVRTFLEEASAMFEMYIYTMGARPYALEMANLLDPDKKYFDARVISRDDGTQRHQKGLDVILGEESAVLVLDDTENAWTKHKDNLILMERYHYFSSSCRQFGFTCKSHSQLEHDESKPDGALATAISVLNQLHSTFFAVFEAEPSVADVRQVLKSLQKGILKGCRLVFSRVFPTKFPVESHPVWRMAEQLGATCSERMEQTVTHVVAMDAGTGKSRWAVKEKKFLVNPGWVEACYYGWKRQPEDRFHLACLLSGFYYEGIGTLSGAGPVGKSSCDGADPNVDVPASPLVR</sequence>
<evidence type="ECO:0000313" key="1">
    <source>
        <dbReference type="EMBL" id="KAI4373254.1"/>
    </source>
</evidence>
<gene>
    <name evidence="1" type="ORF">MLD38_011398</name>
</gene>
<comment type="caution">
    <text evidence="1">The sequence shown here is derived from an EMBL/GenBank/DDBJ whole genome shotgun (WGS) entry which is preliminary data.</text>
</comment>
<dbReference type="EMBL" id="CM042883">
    <property type="protein sequence ID" value="KAI4373254.1"/>
    <property type="molecule type" value="Genomic_DNA"/>
</dbReference>
<protein>
    <submittedName>
        <fullName evidence="1">Uncharacterized protein</fullName>
    </submittedName>
</protein>
<evidence type="ECO:0000313" key="2">
    <source>
        <dbReference type="Proteomes" id="UP001057402"/>
    </source>
</evidence>
<proteinExistence type="predicted"/>
<organism evidence="1 2">
    <name type="scientific">Melastoma candidum</name>
    <dbReference type="NCBI Taxonomy" id="119954"/>
    <lineage>
        <taxon>Eukaryota</taxon>
        <taxon>Viridiplantae</taxon>
        <taxon>Streptophyta</taxon>
        <taxon>Embryophyta</taxon>
        <taxon>Tracheophyta</taxon>
        <taxon>Spermatophyta</taxon>
        <taxon>Magnoliopsida</taxon>
        <taxon>eudicotyledons</taxon>
        <taxon>Gunneridae</taxon>
        <taxon>Pentapetalae</taxon>
        <taxon>rosids</taxon>
        <taxon>malvids</taxon>
        <taxon>Myrtales</taxon>
        <taxon>Melastomataceae</taxon>
        <taxon>Melastomatoideae</taxon>
        <taxon>Melastomateae</taxon>
        <taxon>Melastoma</taxon>
    </lineage>
</organism>
<keyword evidence="2" id="KW-1185">Reference proteome</keyword>